<dbReference type="InterPro" id="IPR013022">
    <property type="entry name" value="Xyl_isomerase-like_TIM-brl"/>
</dbReference>
<evidence type="ECO:0000313" key="2">
    <source>
        <dbReference type="EMBL" id="GAA2639712.1"/>
    </source>
</evidence>
<dbReference type="InterPro" id="IPR050312">
    <property type="entry name" value="IolE/XylAMocC-like"/>
</dbReference>
<evidence type="ECO:0000259" key="1">
    <source>
        <dbReference type="Pfam" id="PF01261"/>
    </source>
</evidence>
<name>A0ABP6DAA4_9ACTN</name>
<dbReference type="SUPFAM" id="SSF51658">
    <property type="entry name" value="Xylose isomerase-like"/>
    <property type="match status" value="1"/>
</dbReference>
<protein>
    <submittedName>
        <fullName evidence="2">Sugar phosphate isomerase/epimerase</fullName>
    </submittedName>
</protein>
<dbReference type="Proteomes" id="UP001501509">
    <property type="component" value="Unassembled WGS sequence"/>
</dbReference>
<dbReference type="GO" id="GO:0016853">
    <property type="term" value="F:isomerase activity"/>
    <property type="evidence" value="ECO:0007669"/>
    <property type="project" value="UniProtKB-KW"/>
</dbReference>
<organism evidence="2 3">
    <name type="scientific">Actinomadura fulvescens</name>
    <dbReference type="NCBI Taxonomy" id="46160"/>
    <lineage>
        <taxon>Bacteria</taxon>
        <taxon>Bacillati</taxon>
        <taxon>Actinomycetota</taxon>
        <taxon>Actinomycetes</taxon>
        <taxon>Streptosporangiales</taxon>
        <taxon>Thermomonosporaceae</taxon>
        <taxon>Actinomadura</taxon>
    </lineage>
</organism>
<proteinExistence type="predicted"/>
<dbReference type="PANTHER" id="PTHR12110">
    <property type="entry name" value="HYDROXYPYRUVATE ISOMERASE"/>
    <property type="match status" value="1"/>
</dbReference>
<evidence type="ECO:0000313" key="3">
    <source>
        <dbReference type="Proteomes" id="UP001501509"/>
    </source>
</evidence>
<dbReference type="Pfam" id="PF01261">
    <property type="entry name" value="AP_endonuc_2"/>
    <property type="match status" value="1"/>
</dbReference>
<dbReference type="RefSeq" id="WP_344549397.1">
    <property type="nucleotide sequence ID" value="NZ_BAAATD010000030.1"/>
</dbReference>
<dbReference type="EMBL" id="BAAATD010000030">
    <property type="protein sequence ID" value="GAA2639712.1"/>
    <property type="molecule type" value="Genomic_DNA"/>
</dbReference>
<sequence length="284" mass="31216">MSPPMPFTYSVNEFTTAPWTFEEDLRRYGELGVEAIELCEDKLDPQRLDRQLAELADSGLPVCSVQPRLRTLFPSRMMPQPEGLAERLARIRASIERLAPYAPGAVFVVNTGPAPGGDIAGALDHVHSGLRRLAETAADHGVRIALEPLNPILLNAETMIWTFAQAQQHVRAVGHDSVGICVDTWNLWQDPYLAAGLRADGDPVFLLQVSDWRTPRSHADRRSVGTGPIPTSQLLHAAFEGGYRGPCVLEIFSSDVPDSLYDGDLAALIRDNRVALQRAWNGHP</sequence>
<dbReference type="Gene3D" id="3.20.20.150">
    <property type="entry name" value="Divalent-metal-dependent TIM barrel enzymes"/>
    <property type="match status" value="1"/>
</dbReference>
<comment type="caution">
    <text evidence="2">The sequence shown here is derived from an EMBL/GenBank/DDBJ whole genome shotgun (WGS) entry which is preliminary data.</text>
</comment>
<gene>
    <name evidence="2" type="ORF">GCM10010411_95000</name>
</gene>
<reference evidence="3" key="1">
    <citation type="journal article" date="2019" name="Int. J. Syst. Evol. Microbiol.">
        <title>The Global Catalogue of Microorganisms (GCM) 10K type strain sequencing project: providing services to taxonomists for standard genome sequencing and annotation.</title>
        <authorList>
            <consortium name="The Broad Institute Genomics Platform"/>
            <consortium name="The Broad Institute Genome Sequencing Center for Infectious Disease"/>
            <person name="Wu L."/>
            <person name="Ma J."/>
        </authorList>
    </citation>
    <scope>NUCLEOTIDE SEQUENCE [LARGE SCALE GENOMIC DNA]</scope>
    <source>
        <strain evidence="3">JCM 6833</strain>
    </source>
</reference>
<feature type="domain" description="Xylose isomerase-like TIM barrel" evidence="1">
    <location>
        <begin position="30"/>
        <end position="262"/>
    </location>
</feature>
<keyword evidence="2" id="KW-0413">Isomerase</keyword>
<dbReference type="InterPro" id="IPR036237">
    <property type="entry name" value="Xyl_isomerase-like_sf"/>
</dbReference>
<dbReference type="PANTHER" id="PTHR12110:SF52">
    <property type="entry name" value="XYLOSE ISOMERASE"/>
    <property type="match status" value="1"/>
</dbReference>
<accession>A0ABP6DAA4</accession>
<keyword evidence="3" id="KW-1185">Reference proteome</keyword>